<dbReference type="Pfam" id="PF18962">
    <property type="entry name" value="Por_Secre_tail"/>
    <property type="match status" value="1"/>
</dbReference>
<dbReference type="InterPro" id="IPR026444">
    <property type="entry name" value="Secre_tail"/>
</dbReference>
<keyword evidence="2" id="KW-1015">Disulfide bond</keyword>
<dbReference type="Proteomes" id="UP000199492">
    <property type="component" value="Unassembled WGS sequence"/>
</dbReference>
<organism evidence="4 5">
    <name type="scientific">Winogradskyella thalassocola</name>
    <dbReference type="NCBI Taxonomy" id="262004"/>
    <lineage>
        <taxon>Bacteria</taxon>
        <taxon>Pseudomonadati</taxon>
        <taxon>Bacteroidota</taxon>
        <taxon>Flavobacteriia</taxon>
        <taxon>Flavobacteriales</taxon>
        <taxon>Flavobacteriaceae</taxon>
        <taxon>Winogradskyella</taxon>
    </lineage>
</organism>
<evidence type="ECO:0000256" key="1">
    <source>
        <dbReference type="ARBA" id="ARBA00022729"/>
    </source>
</evidence>
<evidence type="ECO:0000313" key="5">
    <source>
        <dbReference type="Proteomes" id="UP000199492"/>
    </source>
</evidence>
<protein>
    <submittedName>
        <fullName evidence="4">Por secretion system C-terminal sorting domain-containing protein</fullName>
    </submittedName>
</protein>
<evidence type="ECO:0000259" key="3">
    <source>
        <dbReference type="PROSITE" id="PS01180"/>
    </source>
</evidence>
<dbReference type="Pfam" id="PF00431">
    <property type="entry name" value="CUB"/>
    <property type="match status" value="1"/>
</dbReference>
<proteinExistence type="predicted"/>
<keyword evidence="5" id="KW-1185">Reference proteome</keyword>
<accession>A0A1G8H8A0</accession>
<dbReference type="Pfam" id="PF24595">
    <property type="entry name" value="DUF7619"/>
    <property type="match status" value="1"/>
</dbReference>
<dbReference type="NCBIfam" id="TIGR04183">
    <property type="entry name" value="Por_Secre_tail"/>
    <property type="match status" value="1"/>
</dbReference>
<dbReference type="EMBL" id="FNCZ01000006">
    <property type="protein sequence ID" value="SDI02904.1"/>
    <property type="molecule type" value="Genomic_DNA"/>
</dbReference>
<keyword evidence="1" id="KW-0732">Signal</keyword>
<name>A0A1G8H8A0_9FLAO</name>
<feature type="domain" description="CUB" evidence="3">
    <location>
        <begin position="9"/>
        <end position="119"/>
    </location>
</feature>
<dbReference type="Gene3D" id="2.60.120.290">
    <property type="entry name" value="Spermadhesin, CUB domain"/>
    <property type="match status" value="1"/>
</dbReference>
<gene>
    <name evidence="4" type="ORF">SAMN04489796_106159</name>
</gene>
<evidence type="ECO:0000256" key="2">
    <source>
        <dbReference type="ARBA" id="ARBA00023157"/>
    </source>
</evidence>
<dbReference type="CDD" id="cd00041">
    <property type="entry name" value="CUB"/>
    <property type="match status" value="1"/>
</dbReference>
<dbReference type="InterPro" id="IPR055353">
    <property type="entry name" value="DUF7619"/>
</dbReference>
<dbReference type="InterPro" id="IPR035914">
    <property type="entry name" value="Sperma_CUB_dom_sf"/>
</dbReference>
<dbReference type="SUPFAM" id="SSF49854">
    <property type="entry name" value="Spermadhesin, CUB domain"/>
    <property type="match status" value="1"/>
</dbReference>
<dbReference type="STRING" id="262004.SAMN04489796_106159"/>
<dbReference type="InterPro" id="IPR000859">
    <property type="entry name" value="CUB_dom"/>
</dbReference>
<evidence type="ECO:0000313" key="4">
    <source>
        <dbReference type="EMBL" id="SDI02904.1"/>
    </source>
</evidence>
<dbReference type="PROSITE" id="PS01180">
    <property type="entry name" value="CUB"/>
    <property type="match status" value="1"/>
</dbReference>
<sequence>MQSGGFYMCSGTFTDSGGTGDSGNYYSINENYILTISPDNSENSVRLDFIQFETQFSDRMTIYNGATISSPVIGYFSGSDLEDNPGTIIANNSTGSLTIKFVSDSNTSLLGWEANVSCMPPYLGGEPSDMLVCDDDNTGFNTFDLTTQSAPILNGLDVSDYSISYYETEADAINNLNSISNAFNYTNISNPQTVYVRLENITDNSYGTTQFDLSVSRPDLDDYIVFEWCNSFGDNFLPIENVQYQYNLINNDNEYNYTFSYYETIEDANADTNAIPDPSNYSYTTNGPLYIAATSNATGCRSISPIEVYLFYPYIEDTTPLQACSTTDTATFNLEQNKILNSNSGYGDTEITYHATNNDAYNNLNPLPLYYQNSSNPQTIYIRSELTGDIAGNFQNCYTVEPLDLIVNIGTPVTANNIEDQLVCHTGSNFDLTIYESAITDDQADVTVSYYYNGNAMLQGVNAISIPNDISLNQNFNNRFYVRVDADASDCFSSTILNISVQNNPNLDTATLYNCNDLTYDLQLAIDQITNSFDGNITLHETEADALTQSNPITNINNYTATSNYQILYSSALATEQCFNIGTVELITETEPVIVNSVVLTACDPDNDGYTQFDYTSTASDILGTNDSADYGVYYYLNIEEALNNTNVIAYSDPSGAANLFDFNLLPFTQDIFVRVQSMNTDCFATTTLQIETVALPEIVQPTYLEGCDENGNGIIEFDLNSKINEILNGLTDINITFHTTEDDANNDVNPIIGSYTTPGTIYVRGTNTSGCFKVFYLNLIVAPCPIFVNCGTPVNTTYCYGDNEQTEYYYKSVNGEPITVVFNAGEVEFEYDDLVVLDTAGNDLNASTPHGNNGDVSGLTFTSIGGSLTIFVDADNSYSCTNQGYTPLDYDVFCAGTNIYIEAFRDRNNNSIFEDTTENYFTQGYFTYEKNNNGIINTVNSTTGDFTILVSDYNDTYDIAFNLYSENENCYDVTVPLYENITVTSGTVENIQFAIVEENPCEDVVVRLLNYSEPPRPGFNYYNHLIIENYGANTISSGSVEFVNDSNLNFVNANNLPPGYSLTPTDNGFILDFVDLLTNVPESIEINLGVATDLNIGDLVTNSVTYISASNDTDTANNTSSLTEVIVNSYDPNDISESYGPQLLYNDFITTDEYLYYTIRFQNLGTADAINVSVENTLDPLLDASTIQLLNSSHNVVMTETNGQVIFNHQNINLAPEIVNEADSHGFLYYRIKPTAGYNVGTIIPNTAEIYFDFNEPVITNTFETEIVDVLLSVEEFNNDFTIYPNPAKQVVTIKLKNASIGNTSVEIIDVQGKLILQNEIIETLQLNIENLESGLYFVKLKANNNQLIKKLIIE</sequence>
<dbReference type="SMART" id="SM00042">
    <property type="entry name" value="CUB"/>
    <property type="match status" value="1"/>
</dbReference>
<reference evidence="5" key="1">
    <citation type="submission" date="2016-10" db="EMBL/GenBank/DDBJ databases">
        <authorList>
            <person name="Varghese N."/>
            <person name="Submissions S."/>
        </authorList>
    </citation>
    <scope>NUCLEOTIDE SEQUENCE [LARGE SCALE GENOMIC DNA]</scope>
    <source>
        <strain evidence="5">DSM 15363</strain>
    </source>
</reference>